<evidence type="ECO:0000256" key="1">
    <source>
        <dbReference type="SAM" id="MobiDB-lite"/>
    </source>
</evidence>
<keyword evidence="4" id="KW-1185">Reference proteome</keyword>
<feature type="compositionally biased region" description="Basic residues" evidence="1">
    <location>
        <begin position="232"/>
        <end position="242"/>
    </location>
</feature>
<dbReference type="SUPFAM" id="SSF54928">
    <property type="entry name" value="RNA-binding domain, RBD"/>
    <property type="match status" value="1"/>
</dbReference>
<feature type="domain" description="SAP" evidence="2">
    <location>
        <begin position="6"/>
        <end position="40"/>
    </location>
</feature>
<dbReference type="PANTHER" id="PTHR47031:SF3">
    <property type="entry name" value="SAP DOMAIN-CONTAINING PROTEIN"/>
    <property type="match status" value="1"/>
</dbReference>
<dbReference type="InterPro" id="IPR035979">
    <property type="entry name" value="RBD_domain_sf"/>
</dbReference>
<feature type="region of interest" description="Disordered" evidence="1">
    <location>
        <begin position="223"/>
        <end position="333"/>
    </location>
</feature>
<reference evidence="3" key="1">
    <citation type="submission" date="2022-07" db="EMBL/GenBank/DDBJ databases">
        <title>Phylogenomic reconstructions and comparative analyses of Kickxellomycotina fungi.</title>
        <authorList>
            <person name="Reynolds N.K."/>
            <person name="Stajich J.E."/>
            <person name="Barry K."/>
            <person name="Grigoriev I.V."/>
            <person name="Crous P."/>
            <person name="Smith M.E."/>
        </authorList>
    </citation>
    <scope>NUCLEOTIDE SEQUENCE</scope>
    <source>
        <strain evidence="3">NBRC 32514</strain>
    </source>
</reference>
<dbReference type="InterPro" id="IPR036361">
    <property type="entry name" value="SAP_dom_sf"/>
</dbReference>
<dbReference type="Pfam" id="PF02037">
    <property type="entry name" value="SAP"/>
    <property type="match status" value="1"/>
</dbReference>
<gene>
    <name evidence="3" type="ORF">LPJ53_000522</name>
</gene>
<organism evidence="3 4">
    <name type="scientific">Coemansia erecta</name>
    <dbReference type="NCBI Taxonomy" id="147472"/>
    <lineage>
        <taxon>Eukaryota</taxon>
        <taxon>Fungi</taxon>
        <taxon>Fungi incertae sedis</taxon>
        <taxon>Zoopagomycota</taxon>
        <taxon>Kickxellomycotina</taxon>
        <taxon>Kickxellomycetes</taxon>
        <taxon>Kickxellales</taxon>
        <taxon>Kickxellaceae</taxon>
        <taxon>Coemansia</taxon>
    </lineage>
</organism>
<dbReference type="InterPro" id="IPR003034">
    <property type="entry name" value="SAP_dom"/>
</dbReference>
<evidence type="ECO:0000313" key="3">
    <source>
        <dbReference type="EMBL" id="KAJ1725295.1"/>
    </source>
</evidence>
<feature type="region of interest" description="Disordered" evidence="1">
    <location>
        <begin position="39"/>
        <end position="127"/>
    </location>
</feature>
<protein>
    <recommendedName>
        <fullName evidence="2">SAP domain-containing protein</fullName>
    </recommendedName>
</protein>
<dbReference type="SMART" id="SM00513">
    <property type="entry name" value="SAP"/>
    <property type="match status" value="1"/>
</dbReference>
<feature type="compositionally biased region" description="Acidic residues" evidence="1">
    <location>
        <begin position="99"/>
        <end position="115"/>
    </location>
</feature>
<proteinExistence type="predicted"/>
<accession>A0A9W7Y8E1</accession>
<dbReference type="GO" id="GO:0003676">
    <property type="term" value="F:nucleic acid binding"/>
    <property type="evidence" value="ECO:0007669"/>
    <property type="project" value="InterPro"/>
</dbReference>
<evidence type="ECO:0000259" key="2">
    <source>
        <dbReference type="PROSITE" id="PS50800"/>
    </source>
</evidence>
<dbReference type="Gene3D" id="1.10.720.30">
    <property type="entry name" value="SAP domain"/>
    <property type="match status" value="1"/>
</dbReference>
<dbReference type="PROSITE" id="PS50800">
    <property type="entry name" value="SAP"/>
    <property type="match status" value="1"/>
</dbReference>
<comment type="caution">
    <text evidence="3">The sequence shown here is derived from an EMBL/GenBank/DDBJ whole genome shotgun (WGS) entry which is preliminary data.</text>
</comment>
<name>A0A9W7Y8E1_9FUNG</name>
<feature type="compositionally biased region" description="Basic and acidic residues" evidence="1">
    <location>
        <begin position="276"/>
        <end position="288"/>
    </location>
</feature>
<evidence type="ECO:0000313" key="4">
    <source>
        <dbReference type="Proteomes" id="UP001149813"/>
    </source>
</evidence>
<sequence>MSALIPSELKVADLRKELTARNLPTNGLKKDLVERLEEALRLSGDSAPDTPDQDAEEGSADVPVASDNDIIPEESNEAAQSQETNGGDENSLKRKNEDDGIDMNVDDFADTEDKEAEPASHQADRPLTAQKLEEFLNKYGKSDKVWLNSIKTRGYASFVSSADAKTTLESINGTQFHPEHGKLLECGLITKARMDELISDEEANNDTVLTNDITTVPVEGSNCGVAFQKPGAKTKGKNASKKQKTEKSQGQDAGMNPKIPEKSISIVAAAANAAAEDTRQTADRDSKASRRTSVDGNPELQNGGKHRNDRRDRSPSRSRNDPHTRWTKSTPSLCYRFLTDSEIADRKSAT</sequence>
<dbReference type="SUPFAM" id="SSF68906">
    <property type="entry name" value="SAP domain"/>
    <property type="match status" value="1"/>
</dbReference>
<dbReference type="Proteomes" id="UP001149813">
    <property type="component" value="Unassembled WGS sequence"/>
</dbReference>
<dbReference type="EMBL" id="JANBOJ010000008">
    <property type="protein sequence ID" value="KAJ1725295.1"/>
    <property type="molecule type" value="Genomic_DNA"/>
</dbReference>
<dbReference type="PANTHER" id="PTHR47031">
    <property type="entry name" value="SAP DNA-BINDING DOMAIN-CONTAINING PROTEIN"/>
    <property type="match status" value="1"/>
</dbReference>
<dbReference type="AlphaFoldDB" id="A0A9W7Y8E1"/>
<feature type="compositionally biased region" description="Polar residues" evidence="1">
    <location>
        <begin position="77"/>
        <end position="88"/>
    </location>
</feature>
<feature type="compositionally biased region" description="Basic and acidic residues" evidence="1">
    <location>
        <begin position="309"/>
        <end position="324"/>
    </location>
</feature>
<dbReference type="OrthoDB" id="445357at2759"/>